<reference evidence="1 2" key="1">
    <citation type="submission" date="2021-07" db="EMBL/GenBank/DDBJ databases">
        <title>Flavobacterium sp. nov. isolated from sediment on the Taihu Lake.</title>
        <authorList>
            <person name="Qu J.-H."/>
        </authorList>
    </citation>
    <scope>NUCLEOTIDE SEQUENCE [LARGE SCALE GENOMIC DNA]</scope>
    <source>
        <strain evidence="1 2">NAS39</strain>
    </source>
</reference>
<gene>
    <name evidence="1" type="ORF">KZH69_06830</name>
</gene>
<evidence type="ECO:0000313" key="1">
    <source>
        <dbReference type="EMBL" id="MBW4360195.1"/>
    </source>
</evidence>
<keyword evidence="2" id="KW-1185">Reference proteome</keyword>
<dbReference type="InterPro" id="IPR046733">
    <property type="entry name" value="DUF6625"/>
</dbReference>
<dbReference type="RefSeq" id="WP_219316711.1">
    <property type="nucleotide sequence ID" value="NZ_JAHWYN010000005.1"/>
</dbReference>
<dbReference type="Proteomes" id="UP000812031">
    <property type="component" value="Unassembled WGS sequence"/>
</dbReference>
<accession>A0ABS6XU46</accession>
<sequence length="428" mass="50653">MDQQYAESEQKIINQNVEFKHKIGIIICWYGAWPWYFKFFLHSVKFNPSIDFLIVTDETILNDLPVNVKLVKKSLEDIRKLATEKMGFEVSLRSAYKLCDFKPAYGEIFNSYLKEYDFWGHGDIDIIFGSIRNFIDEEVLENHDVISVHKDYIHGCFALYKNKQNINTLYRSSQDFKKVFSTDHSYAFDECNGLNYFLSIGKSLQDIPSEIESMTHIVKKKHESKEINAFFNFCLLEPLIGDIRWNNGILTYNNQIETIAYHLYHFKKEPYLTIPSKEKVIKNYFYIGKSGIYIYPNQYSLLALSQRLKGSFKKYNFLVSFHMNWLKRCKKATPIMQKSDVKCLDKIIGRYKNFNTEIIILEKDNSIYVKANDEVEKLIYEEDSLKFLIKEQYITVEFGKIVDNKECFITTDGKKIRHMYYKQFDVTS</sequence>
<protein>
    <submittedName>
        <fullName evidence="1">Uncharacterized protein</fullName>
    </submittedName>
</protein>
<name>A0ABS6XU46_9FLAO</name>
<organism evidence="1 2">
    <name type="scientific">Flavobacterium taihuense</name>
    <dbReference type="NCBI Taxonomy" id="2857508"/>
    <lineage>
        <taxon>Bacteria</taxon>
        <taxon>Pseudomonadati</taxon>
        <taxon>Bacteroidota</taxon>
        <taxon>Flavobacteriia</taxon>
        <taxon>Flavobacteriales</taxon>
        <taxon>Flavobacteriaceae</taxon>
        <taxon>Flavobacterium</taxon>
    </lineage>
</organism>
<dbReference type="EMBL" id="JAHWYN010000005">
    <property type="protein sequence ID" value="MBW4360195.1"/>
    <property type="molecule type" value="Genomic_DNA"/>
</dbReference>
<proteinExistence type="predicted"/>
<dbReference type="Pfam" id="PF20330">
    <property type="entry name" value="DUF6625"/>
    <property type="match status" value="1"/>
</dbReference>
<comment type="caution">
    <text evidence="1">The sequence shown here is derived from an EMBL/GenBank/DDBJ whole genome shotgun (WGS) entry which is preliminary data.</text>
</comment>
<evidence type="ECO:0000313" key="2">
    <source>
        <dbReference type="Proteomes" id="UP000812031"/>
    </source>
</evidence>